<keyword evidence="2" id="KW-0645">Protease</keyword>
<reference evidence="8 9" key="1">
    <citation type="journal article" date="2016" name="Genome Announc.">
        <title>Complete genome sequence of the hyperthermophilic and piezophilic archaeon Thermococcus barophilus Ch5, capable of growth at the expense of hydrogenogenesis from carbon monoxide and formate.</title>
        <authorList>
            <person name="Oger P."/>
            <person name="Sokolova T.G."/>
            <person name="Kozhevnikova D.A."/>
            <person name="Taranov E.A."/>
            <person name="Vannier P."/>
            <person name="Lee H.S."/>
            <person name="Kwon K.K."/>
            <person name="Kang S.G."/>
            <person name="Lee J.H."/>
            <person name="Bonch-Osmolovskaya E.A."/>
            <person name="Lebedinsky A.V."/>
        </authorList>
    </citation>
    <scope>NUCLEOTIDE SEQUENCE [LARGE SCALE GENOMIC DNA]</scope>
    <source>
        <strain evidence="9">Ch5</strain>
    </source>
</reference>
<organism evidence="8 9">
    <name type="scientific">Thermococcus barophilus</name>
    <dbReference type="NCBI Taxonomy" id="55802"/>
    <lineage>
        <taxon>Archaea</taxon>
        <taxon>Methanobacteriati</taxon>
        <taxon>Methanobacteriota</taxon>
        <taxon>Thermococci</taxon>
        <taxon>Thermococcales</taxon>
        <taxon>Thermococcaceae</taxon>
        <taxon>Thermococcus</taxon>
    </lineage>
</organism>
<evidence type="ECO:0000259" key="5">
    <source>
        <dbReference type="Pfam" id="PF01523"/>
    </source>
</evidence>
<dbReference type="InterPro" id="IPR045570">
    <property type="entry name" value="Metalloprtase-TldD/E_cen_dom"/>
</dbReference>
<dbReference type="Gene3D" id="3.30.2290.10">
    <property type="entry name" value="PmbA/TldD superfamily"/>
    <property type="match status" value="1"/>
</dbReference>
<comment type="similarity">
    <text evidence="1">Belongs to the peptidase U62 family.</text>
</comment>
<name>A0A0S1XCW6_THEBA</name>
<dbReference type="Pfam" id="PF19289">
    <property type="entry name" value="PmbA_TldD_3rd"/>
    <property type="match status" value="1"/>
</dbReference>
<feature type="domain" description="Metalloprotease TldD/E central" evidence="7">
    <location>
        <begin position="110"/>
        <end position="217"/>
    </location>
</feature>
<dbReference type="PANTHER" id="PTHR30624">
    <property type="entry name" value="UNCHARACTERIZED PROTEIN TLDD AND PMBA"/>
    <property type="match status" value="1"/>
</dbReference>
<evidence type="ECO:0000313" key="8">
    <source>
        <dbReference type="EMBL" id="ALM75621.1"/>
    </source>
</evidence>
<dbReference type="SUPFAM" id="SSF111283">
    <property type="entry name" value="Putative modulator of DNA gyrase, PmbA/TldD"/>
    <property type="match status" value="1"/>
</dbReference>
<dbReference type="Pfam" id="PF01523">
    <property type="entry name" value="PmbA_TldD_1st"/>
    <property type="match status" value="1"/>
</dbReference>
<dbReference type="PIRSF" id="PIRSF004919">
    <property type="entry name" value="TldD"/>
    <property type="match status" value="1"/>
</dbReference>
<dbReference type="PATRIC" id="fig|55802.8.peg.1690"/>
<dbReference type="AlphaFoldDB" id="A0A0S1XCW6"/>
<dbReference type="EMBL" id="CP013050">
    <property type="protein sequence ID" value="ALM75621.1"/>
    <property type="molecule type" value="Genomic_DNA"/>
</dbReference>
<dbReference type="GO" id="GO:0006508">
    <property type="term" value="P:proteolysis"/>
    <property type="evidence" value="ECO:0007669"/>
    <property type="project" value="UniProtKB-KW"/>
</dbReference>
<sequence length="457" mass="51485">MYMEIERLMKKAEELARRYGINYYEVRIVKINATHLEMQNSHLEELSSNMEIGIGVRAFQGAWGFSSANDMRRAEKAIETAMKIAKLMKGGSKVYLDDPIKDRVEIEAKKPFTDVDLEEKLEFVKMIDKFLSEDGIVNRKVIYGDGLKWQFYFNSLGSEIETTVPRIRLSFSATAKKGKDMQSYWKIFGGTGGWEIIDRIDLEYWTDFVKEKAKSLLDAQLPPSGEFDVIMDPELTGVFIHEALGHASEGDAIKNGESILEGKLGEKIAVEELTVVDDPTMEGKFGSYIYDDEGIKAKRVEIIKNGVLNEYLLDRETAAYLNMKPNGHGRAQSYNYQPLVRMSNTYIEPRDWSFEEMLSEVKYGLYLIGDKGGEVDIANGTFMFGAKEGYLIENGEIEAHIRDVALSGKILDVLKNIRAIGKDLKVEFPGYCGKGQWVPVDDGGPHVLTRALVGGLI</sequence>
<dbReference type="InterPro" id="IPR051463">
    <property type="entry name" value="Peptidase_U62_metallo"/>
</dbReference>
<evidence type="ECO:0000259" key="6">
    <source>
        <dbReference type="Pfam" id="PF19289"/>
    </source>
</evidence>
<protein>
    <submittedName>
        <fullName evidence="8">Uncharacterized protein</fullName>
    </submittedName>
</protein>
<gene>
    <name evidence="8" type="ORF">TBCH5v1_1711</name>
</gene>
<dbReference type="InterPro" id="IPR025502">
    <property type="entry name" value="TldD"/>
</dbReference>
<keyword evidence="4" id="KW-0482">Metalloprotease</keyword>
<dbReference type="InterPro" id="IPR045569">
    <property type="entry name" value="Metalloprtase-TldD/E_C"/>
</dbReference>
<dbReference type="Proteomes" id="UP000066042">
    <property type="component" value="Chromosome"/>
</dbReference>
<proteinExistence type="inferred from homology"/>
<evidence type="ECO:0000256" key="2">
    <source>
        <dbReference type="ARBA" id="ARBA00022670"/>
    </source>
</evidence>
<dbReference type="STRING" id="55802.TBCH5v1_1711"/>
<evidence type="ECO:0000256" key="4">
    <source>
        <dbReference type="ARBA" id="ARBA00023049"/>
    </source>
</evidence>
<dbReference type="PANTHER" id="PTHR30624:SF0">
    <property type="entry name" value="METALLOPROTEASE SLR0863"/>
    <property type="match status" value="1"/>
</dbReference>
<dbReference type="GO" id="GO:0005829">
    <property type="term" value="C:cytosol"/>
    <property type="evidence" value="ECO:0007669"/>
    <property type="project" value="TreeGrafter"/>
</dbReference>
<evidence type="ECO:0000313" key="9">
    <source>
        <dbReference type="Proteomes" id="UP000066042"/>
    </source>
</evidence>
<dbReference type="GO" id="GO:0008237">
    <property type="term" value="F:metallopeptidase activity"/>
    <property type="evidence" value="ECO:0007669"/>
    <property type="project" value="UniProtKB-KW"/>
</dbReference>
<feature type="domain" description="Metalloprotease TldD/E C-terminal" evidence="6">
    <location>
        <begin position="224"/>
        <end position="450"/>
    </location>
</feature>
<dbReference type="Pfam" id="PF19290">
    <property type="entry name" value="PmbA_TldD_2nd"/>
    <property type="match status" value="1"/>
</dbReference>
<evidence type="ECO:0000259" key="7">
    <source>
        <dbReference type="Pfam" id="PF19290"/>
    </source>
</evidence>
<dbReference type="InterPro" id="IPR002510">
    <property type="entry name" value="Metalloprtase-TldD/E_N"/>
</dbReference>
<accession>A0A0S1XCW6</accession>
<keyword evidence="3" id="KW-0378">Hydrolase</keyword>
<evidence type="ECO:0000256" key="1">
    <source>
        <dbReference type="ARBA" id="ARBA00005836"/>
    </source>
</evidence>
<dbReference type="InterPro" id="IPR035068">
    <property type="entry name" value="TldD/PmbA_N"/>
</dbReference>
<feature type="domain" description="Metalloprotease TldD/E N-terminal" evidence="5">
    <location>
        <begin position="24"/>
        <end position="85"/>
    </location>
</feature>
<dbReference type="InterPro" id="IPR036059">
    <property type="entry name" value="TldD/PmbA_sf"/>
</dbReference>
<evidence type="ECO:0000256" key="3">
    <source>
        <dbReference type="ARBA" id="ARBA00022801"/>
    </source>
</evidence>